<name>A0ABS9UKL0_9BACT</name>
<feature type="domain" description="SUF system FeS cluster assembly SufBD N-terminal" evidence="3">
    <location>
        <begin position="20"/>
        <end position="158"/>
    </location>
</feature>
<dbReference type="Proteomes" id="UP001165488">
    <property type="component" value="Unassembled WGS sequence"/>
</dbReference>
<dbReference type="EMBL" id="JAKZGS010000002">
    <property type="protein sequence ID" value="MCH7397162.1"/>
    <property type="molecule type" value="Genomic_DNA"/>
</dbReference>
<dbReference type="NCBIfam" id="TIGR01981">
    <property type="entry name" value="sufD"/>
    <property type="match status" value="1"/>
</dbReference>
<gene>
    <name evidence="4" type="primary">sufD</name>
    <name evidence="4" type="ORF">MM236_04140</name>
</gene>
<dbReference type="PANTHER" id="PTHR43575">
    <property type="entry name" value="PROTEIN ABCI7, CHLOROPLASTIC"/>
    <property type="match status" value="1"/>
</dbReference>
<sequence>MTTIIKNKATDLFLENNPNFSTFENLRKNGLEFLEAKGLPHLKEEEYKFTQISKKIEQNISSFKGAKRSELTSENLKSNLFEGFEGDVVVFNNGHFDAELSSISAQNYSFSKLSETQPDLLGQIAKNEKDPFTALNSLAFEDGIHISVEKGKKVEKPIFLIHFNKANEGQIINSRILIEIAENAEVTFIENTVSLDEEVYFSNAVVEIKVNQNAHGYYYRLQNENRKAIGANNFATDIHRDATFTSVATQLQGDMLRNNLTLNLLDSGCEGNMYGLYLLNGKTHVDNHTNVDHTKPHCDSNELYKGVLADSSRGVFNGKIFVRQDAQKTNAFQQNNNILMSEDAIVNTKPQLEIWADDVKCSHGCTTGQLEDEALFYLQARGIGKEHAKGLLLYAFAGEVFEHIAYEPFKEYCIQLVQERLGSNF</sequence>
<organism evidence="4 5">
    <name type="scientific">Belliella calami</name>
    <dbReference type="NCBI Taxonomy" id="2923436"/>
    <lineage>
        <taxon>Bacteria</taxon>
        <taxon>Pseudomonadati</taxon>
        <taxon>Bacteroidota</taxon>
        <taxon>Cytophagia</taxon>
        <taxon>Cytophagales</taxon>
        <taxon>Cyclobacteriaceae</taxon>
        <taxon>Belliella</taxon>
    </lineage>
</organism>
<dbReference type="InterPro" id="IPR055346">
    <property type="entry name" value="Fe-S_cluster_assembly_SufBD"/>
</dbReference>
<comment type="caution">
    <text evidence="4">The sequence shown here is derived from an EMBL/GenBank/DDBJ whole genome shotgun (WGS) entry which is preliminary data.</text>
</comment>
<dbReference type="Pfam" id="PF19295">
    <property type="entry name" value="SufBD_N"/>
    <property type="match status" value="1"/>
</dbReference>
<evidence type="ECO:0000259" key="3">
    <source>
        <dbReference type="Pfam" id="PF19295"/>
    </source>
</evidence>
<evidence type="ECO:0000313" key="5">
    <source>
        <dbReference type="Proteomes" id="UP001165488"/>
    </source>
</evidence>
<proteinExistence type="inferred from homology"/>
<evidence type="ECO:0000259" key="2">
    <source>
        <dbReference type="Pfam" id="PF01458"/>
    </source>
</evidence>
<evidence type="ECO:0000313" key="4">
    <source>
        <dbReference type="EMBL" id="MCH7397162.1"/>
    </source>
</evidence>
<dbReference type="RefSeq" id="WP_241273664.1">
    <property type="nucleotide sequence ID" value="NZ_JAKZGS010000002.1"/>
</dbReference>
<dbReference type="PANTHER" id="PTHR43575:SF1">
    <property type="entry name" value="PROTEIN ABCI7, CHLOROPLASTIC"/>
    <property type="match status" value="1"/>
</dbReference>
<protein>
    <submittedName>
        <fullName evidence="4">Fe-S cluster assembly protein SufD</fullName>
    </submittedName>
</protein>
<reference evidence="4" key="1">
    <citation type="submission" date="2022-03" db="EMBL/GenBank/DDBJ databases">
        <title>De novo assembled genomes of Belliella spp. (Cyclobacteriaceae) strains.</title>
        <authorList>
            <person name="Szabo A."/>
            <person name="Korponai K."/>
            <person name="Felfoldi T."/>
        </authorList>
    </citation>
    <scope>NUCLEOTIDE SEQUENCE</scope>
    <source>
        <strain evidence="4">DSM 107340</strain>
    </source>
</reference>
<evidence type="ECO:0000256" key="1">
    <source>
        <dbReference type="ARBA" id="ARBA00043967"/>
    </source>
</evidence>
<dbReference type="InterPro" id="IPR045595">
    <property type="entry name" value="SufBD_N"/>
</dbReference>
<dbReference type="InterPro" id="IPR011542">
    <property type="entry name" value="SUF_FeS_clus_asmbl_SufD"/>
</dbReference>
<dbReference type="Pfam" id="PF01458">
    <property type="entry name" value="SUFBD_core"/>
    <property type="match status" value="1"/>
</dbReference>
<feature type="domain" description="SUF system FeS cluster assembly SufBD core" evidence="2">
    <location>
        <begin position="167"/>
        <end position="396"/>
    </location>
</feature>
<comment type="similarity">
    <text evidence="1">Belongs to the iron-sulfur cluster assembly SufBD family.</text>
</comment>
<accession>A0ABS9UKL0</accession>
<dbReference type="InterPro" id="IPR000825">
    <property type="entry name" value="SUF_FeS_clus_asmbl_SufBD_core"/>
</dbReference>
<keyword evidence="5" id="KW-1185">Reference proteome</keyword>
<dbReference type="SUPFAM" id="SSF101960">
    <property type="entry name" value="Stabilizer of iron transporter SufD"/>
    <property type="match status" value="1"/>
</dbReference>
<dbReference type="InterPro" id="IPR037284">
    <property type="entry name" value="SUF_FeS_clus_asmbl_SufBD_sf"/>
</dbReference>